<dbReference type="InterPro" id="IPR039959">
    <property type="entry name" value="Fimbrin/Plastin"/>
</dbReference>
<evidence type="ECO:0000313" key="5">
    <source>
        <dbReference type="WBParaSite" id="ACRNAN_scaffold1671.g20439.t1"/>
    </source>
</evidence>
<evidence type="ECO:0000259" key="3">
    <source>
        <dbReference type="PROSITE" id="PS50021"/>
    </source>
</evidence>
<dbReference type="SMART" id="SM00033">
    <property type="entry name" value="CH"/>
    <property type="match status" value="2"/>
</dbReference>
<evidence type="ECO:0000256" key="1">
    <source>
        <dbReference type="ARBA" id="ARBA00022737"/>
    </source>
</evidence>
<dbReference type="GO" id="GO:0051639">
    <property type="term" value="P:actin filament network formation"/>
    <property type="evidence" value="ECO:0007669"/>
    <property type="project" value="TreeGrafter"/>
</dbReference>
<keyword evidence="1" id="KW-0677">Repeat</keyword>
<evidence type="ECO:0000313" key="4">
    <source>
        <dbReference type="Proteomes" id="UP000887540"/>
    </source>
</evidence>
<dbReference type="SUPFAM" id="SSF47473">
    <property type="entry name" value="EF-hand"/>
    <property type="match status" value="1"/>
</dbReference>
<dbReference type="InterPro" id="IPR001715">
    <property type="entry name" value="CH_dom"/>
</dbReference>
<protein>
    <submittedName>
        <fullName evidence="5">Calponin-homology (CH) domain-containing protein</fullName>
    </submittedName>
</protein>
<reference evidence="5" key="1">
    <citation type="submission" date="2022-11" db="UniProtKB">
        <authorList>
            <consortium name="WormBaseParasite"/>
        </authorList>
    </citation>
    <scope>IDENTIFICATION</scope>
</reference>
<dbReference type="InterPro" id="IPR011992">
    <property type="entry name" value="EF-hand-dom_pair"/>
</dbReference>
<dbReference type="SUPFAM" id="SSF47576">
    <property type="entry name" value="Calponin-homology domain, CH-domain"/>
    <property type="match status" value="1"/>
</dbReference>
<accession>A0A914CZH0</accession>
<dbReference type="WBParaSite" id="ACRNAN_scaffold1671.g20439.t1">
    <property type="protein sequence ID" value="ACRNAN_scaffold1671.g20439.t1"/>
    <property type="gene ID" value="ACRNAN_scaffold1671.g20439"/>
</dbReference>
<feature type="domain" description="Calponin-homology (CH)" evidence="3">
    <location>
        <begin position="256"/>
        <end position="363"/>
    </location>
</feature>
<dbReference type="PROSITE" id="PS50021">
    <property type="entry name" value="CH"/>
    <property type="match status" value="2"/>
</dbReference>
<evidence type="ECO:0000256" key="2">
    <source>
        <dbReference type="ARBA" id="ARBA00023203"/>
    </source>
</evidence>
<name>A0A914CZH0_9BILA</name>
<dbReference type="GO" id="GO:0005737">
    <property type="term" value="C:cytoplasm"/>
    <property type="evidence" value="ECO:0007669"/>
    <property type="project" value="TreeGrafter"/>
</dbReference>
<dbReference type="GO" id="GO:0032432">
    <property type="term" value="C:actin filament bundle"/>
    <property type="evidence" value="ECO:0007669"/>
    <property type="project" value="TreeGrafter"/>
</dbReference>
<sequence>MLDTEQLEDLSMHFPTINESGGGTLLTSEIQAALKVVGIDIPGYQLRDILGRFGDISQLSFDQFTSLYEELYEAKTEETKRWKKRIGSVARSYQVQSITEHGADEIVHTIRVEEEVAFSNWINNNLSVDEELRQYLPVKPEGGDLYKKVQDGLIICKLINLAIPETIDERMMNKKNLNTYMKLENLTLSLMSAQAIGCNIVNIDADDLSKGKPHLVLGLLWQIIRIGLFNQIDLVHVPGLFHLLHEGETLDDLRHLLPEEILIRWVNYHLEKSRVDRRLTNFTSDITDSVIYTHLIHQIAPSGARVTLAPLHVNVHDKRQRANTMLNEAEKVECREFVTANDVVSGNYNLNLAFVANLFNKHPNLPGADKIGPRSKPVLKI</sequence>
<dbReference type="GO" id="GO:0051015">
    <property type="term" value="F:actin filament binding"/>
    <property type="evidence" value="ECO:0007669"/>
    <property type="project" value="InterPro"/>
</dbReference>
<dbReference type="InterPro" id="IPR036872">
    <property type="entry name" value="CH_dom_sf"/>
</dbReference>
<dbReference type="GO" id="GO:0005884">
    <property type="term" value="C:actin filament"/>
    <property type="evidence" value="ECO:0007669"/>
    <property type="project" value="TreeGrafter"/>
</dbReference>
<proteinExistence type="predicted"/>
<keyword evidence="2" id="KW-0009">Actin-binding</keyword>
<keyword evidence="4" id="KW-1185">Reference proteome</keyword>
<dbReference type="Gene3D" id="1.10.418.10">
    <property type="entry name" value="Calponin-like domain"/>
    <property type="match status" value="2"/>
</dbReference>
<dbReference type="FunFam" id="1.10.418.10:FF:000031">
    <property type="entry name" value="Fimbrin-2 like"/>
    <property type="match status" value="1"/>
</dbReference>
<dbReference type="PANTHER" id="PTHR19961:SF18">
    <property type="entry name" value="FI19014P1"/>
    <property type="match status" value="1"/>
</dbReference>
<dbReference type="GO" id="GO:0051017">
    <property type="term" value="P:actin filament bundle assembly"/>
    <property type="evidence" value="ECO:0007669"/>
    <property type="project" value="InterPro"/>
</dbReference>
<feature type="domain" description="Calponin-homology (CH)" evidence="3">
    <location>
        <begin position="112"/>
        <end position="228"/>
    </location>
</feature>
<dbReference type="AlphaFoldDB" id="A0A914CZH0"/>
<dbReference type="Pfam" id="PF00307">
    <property type="entry name" value="CH"/>
    <property type="match status" value="2"/>
</dbReference>
<dbReference type="FunFam" id="1.10.418.10:FF:000042">
    <property type="entry name" value="Fimbrin, putative"/>
    <property type="match status" value="1"/>
</dbReference>
<dbReference type="Proteomes" id="UP000887540">
    <property type="component" value="Unplaced"/>
</dbReference>
<dbReference type="PANTHER" id="PTHR19961">
    <property type="entry name" value="FIMBRIN/PLASTIN"/>
    <property type="match status" value="1"/>
</dbReference>
<organism evidence="4 5">
    <name type="scientific">Acrobeloides nanus</name>
    <dbReference type="NCBI Taxonomy" id="290746"/>
    <lineage>
        <taxon>Eukaryota</taxon>
        <taxon>Metazoa</taxon>
        <taxon>Ecdysozoa</taxon>
        <taxon>Nematoda</taxon>
        <taxon>Chromadorea</taxon>
        <taxon>Rhabditida</taxon>
        <taxon>Tylenchina</taxon>
        <taxon>Cephalobomorpha</taxon>
        <taxon>Cephaloboidea</taxon>
        <taxon>Cephalobidae</taxon>
        <taxon>Acrobeloides</taxon>
    </lineage>
</organism>